<dbReference type="Pfam" id="PF00379">
    <property type="entry name" value="Chitin_bind_4"/>
    <property type="match status" value="1"/>
</dbReference>
<dbReference type="PROSITE" id="PS51155">
    <property type="entry name" value="CHIT_BIND_RR_2"/>
    <property type="match status" value="1"/>
</dbReference>
<evidence type="ECO:0000313" key="5">
    <source>
        <dbReference type="Proteomes" id="UP000019118"/>
    </source>
</evidence>
<keyword evidence="1" id="KW-0193">Cuticle</keyword>
<evidence type="ECO:0000256" key="3">
    <source>
        <dbReference type="SAM" id="SignalP"/>
    </source>
</evidence>
<organism evidence="4 5">
    <name type="scientific">Dendroctonus ponderosae</name>
    <name type="common">Mountain pine beetle</name>
    <dbReference type="NCBI Taxonomy" id="77166"/>
    <lineage>
        <taxon>Eukaryota</taxon>
        <taxon>Metazoa</taxon>
        <taxon>Ecdysozoa</taxon>
        <taxon>Arthropoda</taxon>
        <taxon>Hexapoda</taxon>
        <taxon>Insecta</taxon>
        <taxon>Pterygota</taxon>
        <taxon>Neoptera</taxon>
        <taxon>Endopterygota</taxon>
        <taxon>Coleoptera</taxon>
        <taxon>Polyphaga</taxon>
        <taxon>Cucujiformia</taxon>
        <taxon>Curculionidae</taxon>
        <taxon>Scolytinae</taxon>
        <taxon>Dendroctonus</taxon>
    </lineage>
</organism>
<dbReference type="PANTHER" id="PTHR10380:SF2">
    <property type="entry name" value="AGAP003037-PA"/>
    <property type="match status" value="1"/>
</dbReference>
<protein>
    <submittedName>
        <fullName evidence="4">Uncharacterized protein</fullName>
    </submittedName>
</protein>
<evidence type="ECO:0000313" key="4">
    <source>
        <dbReference type="EnsemblMetazoa" id="XP_019769468.1"/>
    </source>
</evidence>
<dbReference type="Proteomes" id="UP000019118">
    <property type="component" value="Unassembled WGS sequence"/>
</dbReference>
<dbReference type="GeneID" id="109543958"/>
<dbReference type="PANTHER" id="PTHR10380">
    <property type="entry name" value="CUTICLE PROTEIN"/>
    <property type="match status" value="1"/>
</dbReference>
<name>A0AAR5Q8A5_DENPD</name>
<keyword evidence="3" id="KW-0732">Signal</keyword>
<feature type="region of interest" description="Disordered" evidence="2">
    <location>
        <begin position="96"/>
        <end position="184"/>
    </location>
</feature>
<evidence type="ECO:0000256" key="1">
    <source>
        <dbReference type="PROSITE-ProRule" id="PRU00497"/>
    </source>
</evidence>
<dbReference type="InterPro" id="IPR050468">
    <property type="entry name" value="Cuticle_Struct_Prot"/>
</dbReference>
<dbReference type="InterPro" id="IPR000618">
    <property type="entry name" value="Insect_cuticle"/>
</dbReference>
<feature type="compositionally biased region" description="Basic and acidic residues" evidence="2">
    <location>
        <begin position="153"/>
        <end position="162"/>
    </location>
</feature>
<accession>A0AAR5Q8A5</accession>
<proteinExistence type="predicted"/>
<dbReference type="GO" id="GO:0008010">
    <property type="term" value="F:structural constituent of chitin-based larval cuticle"/>
    <property type="evidence" value="ECO:0007669"/>
    <property type="project" value="TreeGrafter"/>
</dbReference>
<dbReference type="EnsemblMetazoa" id="XM_019913909.1">
    <property type="protein sequence ID" value="XP_019769468.1"/>
    <property type="gene ID" value="LOC109543958"/>
</dbReference>
<dbReference type="KEGG" id="dpa:109543958"/>
<dbReference type="AlphaFoldDB" id="A0AAR5Q8A5"/>
<evidence type="ECO:0000256" key="2">
    <source>
        <dbReference type="SAM" id="MobiDB-lite"/>
    </source>
</evidence>
<keyword evidence="5" id="KW-1185">Reference proteome</keyword>
<feature type="signal peptide" evidence="3">
    <location>
        <begin position="1"/>
        <end position="20"/>
    </location>
</feature>
<feature type="chain" id="PRO_5043624945" evidence="3">
    <location>
        <begin position="21"/>
        <end position="309"/>
    </location>
</feature>
<feature type="region of interest" description="Disordered" evidence="2">
    <location>
        <begin position="268"/>
        <end position="309"/>
    </location>
</feature>
<reference evidence="4" key="2">
    <citation type="submission" date="2024-08" db="UniProtKB">
        <authorList>
            <consortium name="EnsemblMetazoa"/>
        </authorList>
    </citation>
    <scope>IDENTIFICATION</scope>
</reference>
<sequence length="309" mass="34937">MSRWHATVVVLVICLSYTTSQVPPRLQIPGAIPVGRPAPFRTQSAPPSVRLRRPNAIPSAAREVRPVVEEIEEPNYPQPSPTSAFDDEVNKLGLSLQSGARDDDEAYRNRGGQSDRATPLPFRPERPVPIAREQIRDKPLISRPSAPPPRPVLRQEFRDEPQPIRQQAPVRQQISRPAPAPQTFRAAPKIAARQPAYDDEDDLRERKRKPVSQILSKYRNDNEDGSITWGFENDDGTFKEETLGADCIIRGKYGYVDPDGVKREFSYETGNKCDEPELDEEDLLPQKPNIPQSKNRPLPYRPAQPQYVN</sequence>
<reference evidence="5" key="1">
    <citation type="journal article" date="2013" name="Genome Biol.">
        <title>Draft genome of the mountain pine beetle, Dendroctonus ponderosae Hopkins, a major forest pest.</title>
        <authorList>
            <person name="Keeling C.I."/>
            <person name="Yuen M.M."/>
            <person name="Liao N.Y."/>
            <person name="Docking T.R."/>
            <person name="Chan S.K."/>
            <person name="Taylor G.A."/>
            <person name="Palmquist D.L."/>
            <person name="Jackman S.D."/>
            <person name="Nguyen A."/>
            <person name="Li M."/>
            <person name="Henderson H."/>
            <person name="Janes J.K."/>
            <person name="Zhao Y."/>
            <person name="Pandoh P."/>
            <person name="Moore R."/>
            <person name="Sperling F.A."/>
            <person name="Huber D.P."/>
            <person name="Birol I."/>
            <person name="Jones S.J."/>
            <person name="Bohlmann J."/>
        </authorList>
    </citation>
    <scope>NUCLEOTIDE SEQUENCE</scope>
</reference>
<dbReference type="GO" id="GO:0062129">
    <property type="term" value="C:chitin-based extracellular matrix"/>
    <property type="evidence" value="ECO:0007669"/>
    <property type="project" value="TreeGrafter"/>
</dbReference>